<accession>A0A8C0GK19</accession>
<sequence>SVYLLHFCLVQCSLYTKLGYAGNTEPQFIIPSCIAIRESAKVGDQAQRRVLKGVDDLDFFIDEAIDKSTYATKWPIRHGLVEDWDLMERFMEQVIFKYLRAEPEDHYFLMVKNREYLAEIMFESFNVPGLYIAVQAVLSLAASWISPQVGERTLTGIVIDSGDGVTHVIPVVGGRMQFKTLNCLCRDIAYFIQQILREREVGIPPEQSLETAKAIKEKYSYICPDIVKEFAKYDIDPQKWIKQYTGINAINKNKFIIDIDFMESISDVVDEVIQNCPIDVRRPLYKNVVLSGGSTMFRDFGRRVQRDLKRVVDARLKLSEELSGGRIKVNKNFKYIIQVITHHMQRYAVWFGGSMLASTPEFFQVCHTKKDYEEYGPSICHHNPVFGVMSSHLSNGSHRSDILLVKKLF</sequence>
<dbReference type="InterPro" id="IPR004000">
    <property type="entry name" value="Actin"/>
</dbReference>
<evidence type="ECO:0000256" key="1">
    <source>
        <dbReference type="RuleBase" id="RU000487"/>
    </source>
</evidence>
<evidence type="ECO:0000313" key="2">
    <source>
        <dbReference type="Ensembl" id="ENSCABP00000008349.1"/>
    </source>
</evidence>
<dbReference type="OMA" id="IDFMESI"/>
<dbReference type="GeneTree" id="ENSGT00940000158304"/>
<evidence type="ECO:0000313" key="3">
    <source>
        <dbReference type="Proteomes" id="UP000694404"/>
    </source>
</evidence>
<protein>
    <recommendedName>
        <fullName evidence="4">Actin-related protein 3B</fullName>
    </recommendedName>
</protein>
<evidence type="ECO:0008006" key="4">
    <source>
        <dbReference type="Google" id="ProtNLM"/>
    </source>
</evidence>
<dbReference type="Ensembl" id="ENSCABT00000009156.1">
    <property type="protein sequence ID" value="ENSCABP00000008349.1"/>
    <property type="gene ID" value="ENSCABG00000006307.1"/>
</dbReference>
<comment type="similarity">
    <text evidence="1">Belongs to the actin family.</text>
</comment>
<reference evidence="2" key="2">
    <citation type="submission" date="2025-09" db="UniProtKB">
        <authorList>
            <consortium name="Ensembl"/>
        </authorList>
    </citation>
    <scope>IDENTIFICATION</scope>
</reference>
<dbReference type="FunFam" id="2.30.36.70:FF:000002">
    <property type="entry name" value="actin-related protein 3 isoform X1"/>
    <property type="match status" value="1"/>
</dbReference>
<dbReference type="Proteomes" id="UP000694404">
    <property type="component" value="Unplaced"/>
</dbReference>
<dbReference type="FunFam" id="3.30.420.40:FF:000315">
    <property type="entry name" value="Actin-related protein 3"/>
    <property type="match status" value="1"/>
</dbReference>
<dbReference type="SMART" id="SM00268">
    <property type="entry name" value="ACTIN"/>
    <property type="match status" value="1"/>
</dbReference>
<dbReference type="CDD" id="cd10221">
    <property type="entry name" value="ASKHA_NBD_Arp3-like"/>
    <property type="match status" value="1"/>
</dbReference>
<proteinExistence type="inferred from homology"/>
<name>A0A8C0GK19_CHEAB</name>
<organism evidence="2 3">
    <name type="scientific">Chelonoidis abingdonii</name>
    <name type="common">Abingdon island giant tortoise</name>
    <name type="synonym">Testudo abingdonii</name>
    <dbReference type="NCBI Taxonomy" id="106734"/>
    <lineage>
        <taxon>Eukaryota</taxon>
        <taxon>Metazoa</taxon>
        <taxon>Chordata</taxon>
        <taxon>Craniata</taxon>
        <taxon>Vertebrata</taxon>
        <taxon>Euteleostomi</taxon>
        <taxon>Archelosauria</taxon>
        <taxon>Testudinata</taxon>
        <taxon>Testudines</taxon>
        <taxon>Cryptodira</taxon>
        <taxon>Durocryptodira</taxon>
        <taxon>Testudinoidea</taxon>
        <taxon>Testudinidae</taxon>
        <taxon>Chelonoidis</taxon>
    </lineage>
</organism>
<keyword evidence="3" id="KW-1185">Reference proteome</keyword>
<dbReference type="Pfam" id="PF00022">
    <property type="entry name" value="Actin"/>
    <property type="match status" value="2"/>
</dbReference>
<dbReference type="Gene3D" id="3.90.640.10">
    <property type="entry name" value="Actin, Chain A, domain 4"/>
    <property type="match status" value="1"/>
</dbReference>
<dbReference type="PANTHER" id="PTHR11937">
    <property type="entry name" value="ACTIN"/>
    <property type="match status" value="1"/>
</dbReference>
<reference evidence="2" key="1">
    <citation type="submission" date="2025-08" db="UniProtKB">
        <authorList>
            <consortium name="Ensembl"/>
        </authorList>
    </citation>
    <scope>IDENTIFICATION</scope>
</reference>
<dbReference type="SUPFAM" id="SSF53067">
    <property type="entry name" value="Actin-like ATPase domain"/>
    <property type="match status" value="2"/>
</dbReference>
<dbReference type="Gene3D" id="3.30.420.40">
    <property type="match status" value="2"/>
</dbReference>
<dbReference type="InterPro" id="IPR043129">
    <property type="entry name" value="ATPase_NBD"/>
</dbReference>
<dbReference type="AlphaFoldDB" id="A0A8C0GK19"/>